<dbReference type="InterPro" id="IPR051808">
    <property type="entry name" value="Type_IV_pilus_biogenesis"/>
</dbReference>
<keyword evidence="9" id="KW-1185">Reference proteome</keyword>
<evidence type="ECO:0000256" key="2">
    <source>
        <dbReference type="ARBA" id="ARBA00022448"/>
    </source>
</evidence>
<evidence type="ECO:0000256" key="6">
    <source>
        <dbReference type="RuleBase" id="RU004004"/>
    </source>
</evidence>
<comment type="subcellular location">
    <subcellularLocation>
        <location evidence="1 6">Cell outer membrane</location>
    </subcellularLocation>
</comment>
<evidence type="ECO:0000313" key="9">
    <source>
        <dbReference type="Proteomes" id="UP000686327"/>
    </source>
</evidence>
<dbReference type="PROSITE" id="PS00875">
    <property type="entry name" value="T2SP_D"/>
    <property type="match status" value="1"/>
</dbReference>
<dbReference type="Pfam" id="PF00263">
    <property type="entry name" value="Secretin"/>
    <property type="match status" value="1"/>
</dbReference>
<organism evidence="8 9">
    <name type="scientific">Cedecea davisae</name>
    <dbReference type="NCBI Taxonomy" id="158484"/>
    <lineage>
        <taxon>Bacteria</taxon>
        <taxon>Pseudomonadati</taxon>
        <taxon>Pseudomonadota</taxon>
        <taxon>Gammaproteobacteria</taxon>
        <taxon>Enterobacterales</taxon>
        <taxon>Enterobacteriaceae</taxon>
        <taxon>Cedecea</taxon>
    </lineage>
</organism>
<dbReference type="RefSeq" id="WP_216375954.1">
    <property type="nucleotide sequence ID" value="NZ_JAGRYT010000036.1"/>
</dbReference>
<dbReference type="InterPro" id="IPR004845">
    <property type="entry name" value="T2SS_GspD_CS"/>
</dbReference>
<comment type="caution">
    <text evidence="8">The sequence shown here is derived from an EMBL/GenBank/DDBJ whole genome shotgun (WGS) entry which is preliminary data.</text>
</comment>
<dbReference type="EMBL" id="JAGRYU010000023">
    <property type="protein sequence ID" value="MBU4682804.1"/>
    <property type="molecule type" value="Genomic_DNA"/>
</dbReference>
<gene>
    <name evidence="8" type="primary">pilQ</name>
    <name evidence="8" type="ORF">KC222_12355</name>
</gene>
<dbReference type="PANTHER" id="PTHR30604">
    <property type="entry name" value="PROTEIN TRANSPORT PROTEIN HOFQ"/>
    <property type="match status" value="1"/>
</dbReference>
<dbReference type="NCBIfam" id="TIGR02515">
    <property type="entry name" value="IV_pilus_PilQ"/>
    <property type="match status" value="1"/>
</dbReference>
<dbReference type="InterPro" id="IPR005644">
    <property type="entry name" value="NolW-like"/>
</dbReference>
<evidence type="ECO:0000259" key="7">
    <source>
        <dbReference type="SMART" id="SM00965"/>
    </source>
</evidence>
<evidence type="ECO:0000256" key="4">
    <source>
        <dbReference type="ARBA" id="ARBA00023237"/>
    </source>
</evidence>
<comment type="similarity">
    <text evidence="5">Belongs to the bacterial secretin family.</text>
</comment>
<dbReference type="InterPro" id="IPR011662">
    <property type="entry name" value="Secretin/TonB_short_N"/>
</dbReference>
<dbReference type="Pfam" id="PF07660">
    <property type="entry name" value="STN"/>
    <property type="match status" value="1"/>
</dbReference>
<evidence type="ECO:0000256" key="5">
    <source>
        <dbReference type="RuleBase" id="RU004003"/>
    </source>
</evidence>
<proteinExistence type="inferred from homology"/>
<evidence type="ECO:0000256" key="3">
    <source>
        <dbReference type="ARBA" id="ARBA00023136"/>
    </source>
</evidence>
<keyword evidence="4" id="KW-0998">Cell outer membrane</keyword>
<dbReference type="PANTHER" id="PTHR30604:SF1">
    <property type="entry name" value="DNA UTILIZATION PROTEIN HOFQ"/>
    <property type="match status" value="1"/>
</dbReference>
<accession>A0ABS6DHW9</accession>
<name>A0ABS6DHW9_9ENTR</name>
<feature type="domain" description="Secretin/TonB short N-terminal" evidence="7">
    <location>
        <begin position="45"/>
        <end position="93"/>
    </location>
</feature>
<reference evidence="9" key="1">
    <citation type="submission" date="2023-07" db="EMBL/GenBank/DDBJ databases">
        <title>Cedecea davisae an AmpC producer and its therapeutic implications.</title>
        <authorList>
            <person name="Notter J."/>
        </authorList>
    </citation>
    <scope>NUCLEOTIDE SEQUENCE [LARGE SCALE GENOMIC DNA]</scope>
    <source>
        <strain evidence="9">1</strain>
    </source>
</reference>
<dbReference type="InterPro" id="IPR004846">
    <property type="entry name" value="T2SS/T3SS_dom"/>
</dbReference>
<dbReference type="InterPro" id="IPR013355">
    <property type="entry name" value="Pilus_4_PilQ"/>
</dbReference>
<keyword evidence="3" id="KW-0472">Membrane</keyword>
<evidence type="ECO:0000313" key="8">
    <source>
        <dbReference type="EMBL" id="MBU4682804.1"/>
    </source>
</evidence>
<dbReference type="Proteomes" id="UP000686327">
    <property type="component" value="Unassembled WGS sequence"/>
</dbReference>
<protein>
    <submittedName>
        <fullName evidence="8">Type IV pilus secretin PilQ</fullName>
    </submittedName>
</protein>
<dbReference type="Pfam" id="PF03958">
    <property type="entry name" value="Secretin_N"/>
    <property type="match status" value="1"/>
</dbReference>
<keyword evidence="2 6" id="KW-0813">Transport</keyword>
<sequence>MIRIVAVLVLALLPLAVLANKTVTLTLDEVPVVQALQVMAEQQRLNVVVAPGVQGKLSLHLVEVPWDQAFQLMLKLADLSASKVGNVLQVQPKQDPAMLRVQQEAIRKQRALEQPLVQQVYMPRYADVVELAAGIKVSGEKLLGPRGSVTVDKRTNRLVVRDSKQAQKQIAAWVADMDVPMGQVELLAHIVTINQEKLRELGVKWSAGVTENVAGLYQPTTVSSDLAFAAATTTLGFNIGRLNGRMLELELSALEQQHQLEIIASPRLLVAHQQSASIKQGTEIPYQVSNGKNEATSVEFKEAVLGMEVTPTISQHGSIRLKLRISQNMPGRSIQHVDGEVLTIDKQEIETQVEVQDGETLALGGIFQQQSNNTRDSVPLLGNIPLIGQLFQHEGKKRQRRELVVFITPRRVAVP</sequence>
<evidence type="ECO:0000256" key="1">
    <source>
        <dbReference type="ARBA" id="ARBA00004442"/>
    </source>
</evidence>
<dbReference type="SMART" id="SM00965">
    <property type="entry name" value="STN"/>
    <property type="match status" value="1"/>
</dbReference>